<organism evidence="2 3">
    <name type="scientific">Sphaerisporangium siamense</name>
    <dbReference type="NCBI Taxonomy" id="795645"/>
    <lineage>
        <taxon>Bacteria</taxon>
        <taxon>Bacillati</taxon>
        <taxon>Actinomycetota</taxon>
        <taxon>Actinomycetes</taxon>
        <taxon>Streptosporangiales</taxon>
        <taxon>Streptosporangiaceae</taxon>
        <taxon>Sphaerisporangium</taxon>
    </lineage>
</organism>
<sequence>MDLSNLDLSSVEWRKSMRSQATSNNCVEVAELPGGNRAVRDSKKPGGPVLGFTSTGWNSFIGCIKSGELGW</sequence>
<name>A0A7W7D5Y2_9ACTN</name>
<gene>
    <name evidence="2" type="ORF">BJ982_002270</name>
</gene>
<evidence type="ECO:0000313" key="3">
    <source>
        <dbReference type="Proteomes" id="UP000542210"/>
    </source>
</evidence>
<keyword evidence="3" id="KW-1185">Reference proteome</keyword>
<dbReference type="RefSeq" id="WP_307784663.1">
    <property type="nucleotide sequence ID" value="NZ_BOOV01000038.1"/>
</dbReference>
<dbReference type="EMBL" id="JACHND010000001">
    <property type="protein sequence ID" value="MBB4700726.1"/>
    <property type="molecule type" value="Genomic_DNA"/>
</dbReference>
<dbReference type="Proteomes" id="UP000542210">
    <property type="component" value="Unassembled WGS sequence"/>
</dbReference>
<evidence type="ECO:0000313" key="2">
    <source>
        <dbReference type="EMBL" id="MBB4700726.1"/>
    </source>
</evidence>
<proteinExistence type="predicted"/>
<comment type="caution">
    <text evidence="2">The sequence shown here is derived from an EMBL/GenBank/DDBJ whole genome shotgun (WGS) entry which is preliminary data.</text>
</comment>
<dbReference type="Pfam" id="PF04149">
    <property type="entry name" value="DUF397"/>
    <property type="match status" value="1"/>
</dbReference>
<protein>
    <recommendedName>
        <fullName evidence="1">DUF397 domain-containing protein</fullName>
    </recommendedName>
</protein>
<reference evidence="2 3" key="1">
    <citation type="submission" date="2020-08" db="EMBL/GenBank/DDBJ databases">
        <title>Sequencing the genomes of 1000 actinobacteria strains.</title>
        <authorList>
            <person name="Klenk H.-P."/>
        </authorList>
    </citation>
    <scope>NUCLEOTIDE SEQUENCE [LARGE SCALE GENOMIC DNA]</scope>
    <source>
        <strain evidence="2 3">DSM 45784</strain>
    </source>
</reference>
<accession>A0A7W7D5Y2</accession>
<feature type="domain" description="DUF397" evidence="1">
    <location>
        <begin position="12"/>
        <end position="64"/>
    </location>
</feature>
<dbReference type="InterPro" id="IPR007278">
    <property type="entry name" value="DUF397"/>
</dbReference>
<dbReference type="AlphaFoldDB" id="A0A7W7D5Y2"/>
<evidence type="ECO:0000259" key="1">
    <source>
        <dbReference type="Pfam" id="PF04149"/>
    </source>
</evidence>